<comment type="caution">
    <text evidence="1">The sequence shown here is derived from an EMBL/GenBank/DDBJ whole genome shotgun (WGS) entry which is preliminary data.</text>
</comment>
<protein>
    <submittedName>
        <fullName evidence="1">Uncharacterized protein</fullName>
    </submittedName>
</protein>
<evidence type="ECO:0000313" key="2">
    <source>
        <dbReference type="Proteomes" id="UP000244334"/>
    </source>
</evidence>
<gene>
    <name evidence="1" type="ORF">ACZ87_01716</name>
</gene>
<name>A0A328TQ07_9GAMM</name>
<dbReference type="EMBL" id="LJAM02000140">
    <property type="protein sequence ID" value="RAP71473.1"/>
    <property type="molecule type" value="Genomic_DNA"/>
</dbReference>
<keyword evidence="2" id="KW-1185">Reference proteome</keyword>
<dbReference type="Proteomes" id="UP000244334">
    <property type="component" value="Unassembled WGS sequence"/>
</dbReference>
<dbReference type="AlphaFoldDB" id="A0A328TQ07"/>
<reference evidence="1" key="1">
    <citation type="submission" date="2018-04" db="EMBL/GenBank/DDBJ databases">
        <title>Genomes of the Obligate Erwinia dacicola and Facultative Enterobacter sp. OLF Endosymbionts of the Olive Fruit fly, Bactrocera oleae.</title>
        <authorList>
            <person name="Estes A.M."/>
            <person name="Hearn D.J."/>
            <person name="Agarwal S."/>
            <person name="Pierson E.A."/>
            <person name="Dunning-Hotopp J.C."/>
        </authorList>
    </citation>
    <scope>NUCLEOTIDE SEQUENCE [LARGE SCALE GENOMIC DNA]</scope>
    <source>
        <strain evidence="1">Oroville</strain>
    </source>
</reference>
<sequence length="55" mass="5869">MQQAHRFIEVGFAAAIGAGDNVELTEFQLQGANGPVVSERELFDHGTGLKNRGAL</sequence>
<proteinExistence type="predicted"/>
<evidence type="ECO:0000313" key="1">
    <source>
        <dbReference type="EMBL" id="RAP71473.1"/>
    </source>
</evidence>
<accession>A0A328TQ07</accession>
<organism evidence="1 2">
    <name type="scientific">Candidatus Erwinia dacicola</name>
    <dbReference type="NCBI Taxonomy" id="252393"/>
    <lineage>
        <taxon>Bacteria</taxon>
        <taxon>Pseudomonadati</taxon>
        <taxon>Pseudomonadota</taxon>
        <taxon>Gammaproteobacteria</taxon>
        <taxon>Enterobacterales</taxon>
        <taxon>Erwiniaceae</taxon>
        <taxon>Erwinia</taxon>
    </lineage>
</organism>